<feature type="chain" id="PRO_5022953965" description="6-bladed beta-propeller protein" evidence="1">
    <location>
        <begin position="21"/>
        <end position="375"/>
    </location>
</feature>
<keyword evidence="1" id="KW-0732">Signal</keyword>
<organism evidence="2 3">
    <name type="scientific">Fodinibius salinus</name>
    <dbReference type="NCBI Taxonomy" id="860790"/>
    <lineage>
        <taxon>Bacteria</taxon>
        <taxon>Pseudomonadati</taxon>
        <taxon>Balneolota</taxon>
        <taxon>Balneolia</taxon>
        <taxon>Balneolales</taxon>
        <taxon>Balneolaceae</taxon>
        <taxon>Fodinibius</taxon>
    </lineage>
</organism>
<accession>A0A5D3YNT7</accession>
<protein>
    <recommendedName>
        <fullName evidence="4">6-bladed beta-propeller protein</fullName>
    </recommendedName>
</protein>
<comment type="caution">
    <text evidence="2">The sequence shown here is derived from an EMBL/GenBank/DDBJ whole genome shotgun (WGS) entry which is preliminary data.</text>
</comment>
<dbReference type="EMBL" id="VNHY01000001">
    <property type="protein sequence ID" value="TYP95600.1"/>
    <property type="molecule type" value="Genomic_DNA"/>
</dbReference>
<dbReference type="AlphaFoldDB" id="A0A5D3YNT7"/>
<reference evidence="2 3" key="1">
    <citation type="submission" date="2019-07" db="EMBL/GenBank/DDBJ databases">
        <title>Genomic Encyclopedia of Archaeal and Bacterial Type Strains, Phase II (KMG-II): from individual species to whole genera.</title>
        <authorList>
            <person name="Goeker M."/>
        </authorList>
    </citation>
    <scope>NUCLEOTIDE SEQUENCE [LARGE SCALE GENOMIC DNA]</scope>
    <source>
        <strain evidence="2 3">DSM 21935</strain>
    </source>
</reference>
<dbReference type="RefSeq" id="WP_148898259.1">
    <property type="nucleotide sequence ID" value="NZ_VNHY01000001.1"/>
</dbReference>
<evidence type="ECO:0008006" key="4">
    <source>
        <dbReference type="Google" id="ProtNLM"/>
    </source>
</evidence>
<proteinExistence type="predicted"/>
<dbReference type="Proteomes" id="UP000324595">
    <property type="component" value="Unassembled WGS sequence"/>
</dbReference>
<gene>
    <name evidence="2" type="ORF">LX73_0909</name>
</gene>
<sequence length="375" mass="40599">MAAFALRVLFIVLFPSIVLAQSISLSITAATSNNNGNTFLVDGNKVTIKSDRLRFSSSGKTITDFLDVDVSADESIVSVLQQSGDDGTISVYDAKGKLLTTYSSTVTLGTSDPSKAIYSANNGHVLLRDNITRFSFYDIFGNVAASMSSSSQSKQGEKISQVVTSQDQSGTVIYNPKIKRNGKLASRAQSKRADNNFEQIFYSQDRYLKDVTISDNGDLIVLITGKSGAQDKAVIMDLYGNVLNSISVDDNLKGGSFSSDYGFITLYSSSRVMVYSLLDGDRLGSTSLDGKVFLADYFPEDDLILAFTGNYSAGSGMLDNPSFEAINLKKRSIVSKELSGSVGFTKALTPKLIRISDDSYELKNGSNEIRIETDF</sequence>
<evidence type="ECO:0000313" key="2">
    <source>
        <dbReference type="EMBL" id="TYP95600.1"/>
    </source>
</evidence>
<name>A0A5D3YNT7_9BACT</name>
<feature type="signal peptide" evidence="1">
    <location>
        <begin position="1"/>
        <end position="20"/>
    </location>
</feature>
<evidence type="ECO:0000313" key="3">
    <source>
        <dbReference type="Proteomes" id="UP000324595"/>
    </source>
</evidence>
<keyword evidence="3" id="KW-1185">Reference proteome</keyword>
<dbReference type="OrthoDB" id="1523465at2"/>
<dbReference type="SUPFAM" id="SSF82171">
    <property type="entry name" value="DPP6 N-terminal domain-like"/>
    <property type="match status" value="1"/>
</dbReference>
<evidence type="ECO:0000256" key="1">
    <source>
        <dbReference type="SAM" id="SignalP"/>
    </source>
</evidence>